<dbReference type="PROSITE" id="PS51007">
    <property type="entry name" value="CYTC"/>
    <property type="match status" value="3"/>
</dbReference>
<dbReference type="InterPro" id="IPR051459">
    <property type="entry name" value="Cytochrome_c-type_DH"/>
</dbReference>
<proteinExistence type="predicted"/>
<evidence type="ECO:0000313" key="9">
    <source>
        <dbReference type="Proteomes" id="UP000479335"/>
    </source>
</evidence>
<dbReference type="GO" id="GO:0009055">
    <property type="term" value="F:electron transfer activity"/>
    <property type="evidence" value="ECO:0007669"/>
    <property type="project" value="InterPro"/>
</dbReference>
<keyword evidence="6" id="KW-0732">Signal</keyword>
<dbReference type="EMBL" id="WWCN01000008">
    <property type="protein sequence ID" value="MYM23828.1"/>
    <property type="molecule type" value="Genomic_DNA"/>
</dbReference>
<evidence type="ECO:0000259" key="7">
    <source>
        <dbReference type="PROSITE" id="PS51007"/>
    </source>
</evidence>
<accession>A0A6L8KC69</accession>
<dbReference type="InterPro" id="IPR009056">
    <property type="entry name" value="Cyt_c-like_dom"/>
</dbReference>
<dbReference type="Pfam" id="PF00034">
    <property type="entry name" value="Cytochrom_C"/>
    <property type="match status" value="2"/>
</dbReference>
<feature type="domain" description="Cytochrome c" evidence="7">
    <location>
        <begin position="313"/>
        <end position="403"/>
    </location>
</feature>
<keyword evidence="3 5" id="KW-0408">Iron</keyword>
<feature type="signal peptide" evidence="6">
    <location>
        <begin position="1"/>
        <end position="24"/>
    </location>
</feature>
<name>A0A6L8KC69_9BURK</name>
<feature type="binding site" description="covalent" evidence="4">
    <location>
        <position position="206"/>
    </location>
    <ligand>
        <name>heme c</name>
        <dbReference type="ChEBI" id="CHEBI:61717"/>
        <label>2</label>
    </ligand>
</feature>
<dbReference type="GO" id="GO:0020037">
    <property type="term" value="F:heme binding"/>
    <property type="evidence" value="ECO:0007669"/>
    <property type="project" value="InterPro"/>
</dbReference>
<dbReference type="PANTHER" id="PTHR35008">
    <property type="entry name" value="BLL4482 PROTEIN-RELATED"/>
    <property type="match status" value="1"/>
</dbReference>
<evidence type="ECO:0000256" key="3">
    <source>
        <dbReference type="ARBA" id="ARBA00023004"/>
    </source>
</evidence>
<reference evidence="8 9" key="1">
    <citation type="submission" date="2019-12" db="EMBL/GenBank/DDBJ databases">
        <title>Novel species isolated from a subtropical stream in China.</title>
        <authorList>
            <person name="Lu H."/>
        </authorList>
    </citation>
    <scope>NUCLEOTIDE SEQUENCE [LARGE SCALE GENOMIC DNA]</scope>
    <source>
        <strain evidence="8 9">FT135W</strain>
    </source>
</reference>
<feature type="binding site" description="covalent" evidence="4">
    <location>
        <position position="326"/>
    </location>
    <ligand>
        <name>heme c</name>
        <dbReference type="ChEBI" id="CHEBI:61717"/>
        <label>3</label>
    </ligand>
</feature>
<dbReference type="GO" id="GO:0016020">
    <property type="term" value="C:membrane"/>
    <property type="evidence" value="ECO:0007669"/>
    <property type="project" value="InterPro"/>
</dbReference>
<feature type="binding site" description="axial binding residue" evidence="5">
    <location>
        <position position="210"/>
    </location>
    <ligand>
        <name>heme c</name>
        <dbReference type="ChEBI" id="CHEBI:61717"/>
        <label>2</label>
    </ligand>
    <ligandPart>
        <name>Fe</name>
        <dbReference type="ChEBI" id="CHEBI:18248"/>
    </ligandPart>
</feature>
<feature type="domain" description="Cytochrome c" evidence="7">
    <location>
        <begin position="191"/>
        <end position="295"/>
    </location>
</feature>
<dbReference type="GO" id="GO:0016614">
    <property type="term" value="F:oxidoreductase activity, acting on CH-OH group of donors"/>
    <property type="evidence" value="ECO:0007669"/>
    <property type="project" value="InterPro"/>
</dbReference>
<protein>
    <submittedName>
        <fullName evidence="8">C-type cytochrome</fullName>
    </submittedName>
</protein>
<feature type="binding site" description="covalent" evidence="4">
    <location>
        <position position="329"/>
    </location>
    <ligand>
        <name>heme c</name>
        <dbReference type="ChEBI" id="CHEBI:61717"/>
        <label>3</label>
    </ligand>
</feature>
<feature type="binding site" description="covalent" evidence="4">
    <location>
        <position position="209"/>
    </location>
    <ligand>
        <name>heme c</name>
        <dbReference type="ChEBI" id="CHEBI:61717"/>
        <label>2</label>
    </ligand>
</feature>
<feature type="binding site" description="axial binding residue" evidence="5">
    <location>
        <position position="330"/>
    </location>
    <ligand>
        <name>heme c</name>
        <dbReference type="ChEBI" id="CHEBI:61717"/>
        <label>3</label>
    </ligand>
    <ligandPart>
        <name>Fe</name>
        <dbReference type="ChEBI" id="CHEBI:18248"/>
    </ligandPart>
</feature>
<evidence type="ECO:0000256" key="4">
    <source>
        <dbReference type="PIRSR" id="PIRSR000018-50"/>
    </source>
</evidence>
<evidence type="ECO:0000313" key="8">
    <source>
        <dbReference type="EMBL" id="MYM23828.1"/>
    </source>
</evidence>
<dbReference type="InterPro" id="IPR014353">
    <property type="entry name" value="Membr-bd_ADH_cyt_c"/>
</dbReference>
<dbReference type="RefSeq" id="WP_161007313.1">
    <property type="nucleotide sequence ID" value="NZ_WWCN01000008.1"/>
</dbReference>
<keyword evidence="1 4" id="KW-0349">Heme</keyword>
<organism evidence="8 9">
    <name type="scientific">Duganella flavida</name>
    <dbReference type="NCBI Taxonomy" id="2692175"/>
    <lineage>
        <taxon>Bacteria</taxon>
        <taxon>Pseudomonadati</taxon>
        <taxon>Pseudomonadota</taxon>
        <taxon>Betaproteobacteria</taxon>
        <taxon>Burkholderiales</taxon>
        <taxon>Oxalobacteraceae</taxon>
        <taxon>Telluria group</taxon>
        <taxon>Duganella</taxon>
    </lineage>
</organism>
<feature type="binding site" description="covalent" evidence="4">
    <location>
        <position position="63"/>
    </location>
    <ligand>
        <name>heme c</name>
        <dbReference type="ChEBI" id="CHEBI:61717"/>
        <label>1</label>
    </ligand>
</feature>
<dbReference type="Gene3D" id="1.10.760.10">
    <property type="entry name" value="Cytochrome c-like domain"/>
    <property type="match status" value="3"/>
</dbReference>
<comment type="caution">
    <text evidence="8">The sequence shown here is derived from an EMBL/GenBank/DDBJ whole genome shotgun (WGS) entry which is preliminary data.</text>
</comment>
<feature type="chain" id="PRO_5026935042" evidence="6">
    <location>
        <begin position="25"/>
        <end position="424"/>
    </location>
</feature>
<feature type="binding site" description="covalent" evidence="4">
    <location>
        <position position="60"/>
    </location>
    <ligand>
        <name>heme c</name>
        <dbReference type="ChEBI" id="CHEBI:61717"/>
        <label>1</label>
    </ligand>
</feature>
<evidence type="ECO:0000256" key="6">
    <source>
        <dbReference type="SAM" id="SignalP"/>
    </source>
</evidence>
<sequence length="424" mass="45271">MRKIVYTVSAILLAALLVAAGLLAQQFCAHDSSPPSAITAALAPAERIARGAYLAKAGDCMACHTARGGVAYAGGRALQTPFGSVISPNITSDRTAGIGSWSADDFWNALHHGKARNGRLLYPAFPYTNYTRITRDDADALYAYFQTVQASSQPNQPHQLRFPYNLQVSLAAWRVLFFKPEAFQPDQAQSVEWNRGAYLVQGLGHCSACHSARNPLGAQDGESLSGGLIPALGWYAPSLNVRGDWQQEHLAALLKTGTSPRATAFGPMTEVVKESLQYLNEPDINAITIYLKALPPGGLSPAFERDSSAEAVAYLAAGAKLYERHCVDCHGASGNGLPPAYPPLAGNRALTMESAVNPIRIVLNGGFAPGTAGNPRPYSMPPFGHLLNDTEVAQVVSYLRSAWGNNAPPVNSADVNRYRAVPLD</sequence>
<comment type="cofactor">
    <cofactor evidence="4">
        <name>heme c</name>
        <dbReference type="ChEBI" id="CHEBI:61717"/>
    </cofactor>
    <text evidence="4">Binds 3 heme c groups covalently per subunit.</text>
</comment>
<evidence type="ECO:0000256" key="1">
    <source>
        <dbReference type="ARBA" id="ARBA00022617"/>
    </source>
</evidence>
<dbReference type="PANTHER" id="PTHR35008:SF4">
    <property type="entry name" value="BLL4482 PROTEIN"/>
    <property type="match status" value="1"/>
</dbReference>
<gene>
    <name evidence="8" type="ORF">GTP46_14330</name>
</gene>
<dbReference type="Proteomes" id="UP000479335">
    <property type="component" value="Unassembled WGS sequence"/>
</dbReference>
<dbReference type="SUPFAM" id="SSF46626">
    <property type="entry name" value="Cytochrome c"/>
    <property type="match status" value="3"/>
</dbReference>
<keyword evidence="2 5" id="KW-0479">Metal-binding</keyword>
<keyword evidence="9" id="KW-1185">Reference proteome</keyword>
<evidence type="ECO:0000256" key="5">
    <source>
        <dbReference type="PIRSR" id="PIRSR000018-51"/>
    </source>
</evidence>
<evidence type="ECO:0000256" key="2">
    <source>
        <dbReference type="ARBA" id="ARBA00022723"/>
    </source>
</evidence>
<dbReference type="PIRSF" id="PIRSF000018">
    <property type="entry name" value="Mb_ADH_cyt_c"/>
    <property type="match status" value="1"/>
</dbReference>
<feature type="binding site" description="axial binding residue" evidence="5">
    <location>
        <position position="64"/>
    </location>
    <ligand>
        <name>heme c</name>
        <dbReference type="ChEBI" id="CHEBI:61717"/>
        <label>1</label>
    </ligand>
    <ligandPart>
        <name>Fe</name>
        <dbReference type="ChEBI" id="CHEBI:18248"/>
    </ligandPart>
</feature>
<dbReference type="GO" id="GO:0005506">
    <property type="term" value="F:iron ion binding"/>
    <property type="evidence" value="ECO:0007669"/>
    <property type="project" value="InterPro"/>
</dbReference>
<feature type="domain" description="Cytochrome c" evidence="7">
    <location>
        <begin position="46"/>
        <end position="149"/>
    </location>
</feature>
<dbReference type="AlphaFoldDB" id="A0A6L8KC69"/>
<dbReference type="InterPro" id="IPR036909">
    <property type="entry name" value="Cyt_c-like_dom_sf"/>
</dbReference>